<accession>A0A392S2R0</accession>
<dbReference type="EMBL" id="LXQA010311474">
    <property type="protein sequence ID" value="MCI42969.1"/>
    <property type="molecule type" value="Genomic_DNA"/>
</dbReference>
<proteinExistence type="predicted"/>
<feature type="non-terminal residue" evidence="1">
    <location>
        <position position="1"/>
    </location>
</feature>
<organism evidence="1 2">
    <name type="scientific">Trifolium medium</name>
    <dbReference type="NCBI Taxonomy" id="97028"/>
    <lineage>
        <taxon>Eukaryota</taxon>
        <taxon>Viridiplantae</taxon>
        <taxon>Streptophyta</taxon>
        <taxon>Embryophyta</taxon>
        <taxon>Tracheophyta</taxon>
        <taxon>Spermatophyta</taxon>
        <taxon>Magnoliopsida</taxon>
        <taxon>eudicotyledons</taxon>
        <taxon>Gunneridae</taxon>
        <taxon>Pentapetalae</taxon>
        <taxon>rosids</taxon>
        <taxon>fabids</taxon>
        <taxon>Fabales</taxon>
        <taxon>Fabaceae</taxon>
        <taxon>Papilionoideae</taxon>
        <taxon>50 kb inversion clade</taxon>
        <taxon>NPAAA clade</taxon>
        <taxon>Hologalegina</taxon>
        <taxon>IRL clade</taxon>
        <taxon>Trifolieae</taxon>
        <taxon>Trifolium</taxon>
    </lineage>
</organism>
<dbReference type="AlphaFoldDB" id="A0A392S2R0"/>
<comment type="caution">
    <text evidence="1">The sequence shown here is derived from an EMBL/GenBank/DDBJ whole genome shotgun (WGS) entry which is preliminary data.</text>
</comment>
<keyword evidence="2" id="KW-1185">Reference proteome</keyword>
<protein>
    <submittedName>
        <fullName evidence="1">Uncharacterized protein</fullName>
    </submittedName>
</protein>
<evidence type="ECO:0000313" key="2">
    <source>
        <dbReference type="Proteomes" id="UP000265520"/>
    </source>
</evidence>
<sequence>TPIISDSDVYVALGIPPYPKSLSIYHLNSHGSCFLPVPSLTSPPTKFTASIFLYLSVPPGSAVLLMDGSSF</sequence>
<reference evidence="1 2" key="1">
    <citation type="journal article" date="2018" name="Front. Plant Sci.">
        <title>Red Clover (Trifolium pratense) and Zigzag Clover (T. medium) - A Picture of Genomic Similarities and Differences.</title>
        <authorList>
            <person name="Dluhosova J."/>
            <person name="Istvanek J."/>
            <person name="Nedelnik J."/>
            <person name="Repkova J."/>
        </authorList>
    </citation>
    <scope>NUCLEOTIDE SEQUENCE [LARGE SCALE GENOMIC DNA]</scope>
    <source>
        <strain evidence="2">cv. 10/8</strain>
        <tissue evidence="1">Leaf</tissue>
    </source>
</reference>
<evidence type="ECO:0000313" key="1">
    <source>
        <dbReference type="EMBL" id="MCI42969.1"/>
    </source>
</evidence>
<dbReference type="Proteomes" id="UP000265520">
    <property type="component" value="Unassembled WGS sequence"/>
</dbReference>
<name>A0A392S2R0_9FABA</name>